<dbReference type="Proteomes" id="UP000441399">
    <property type="component" value="Unassembled WGS sequence"/>
</dbReference>
<sequence>MQPNRSYRKQYNEASAANKRKKLVKSQRDLDRRTSDYDAKKAAVNAKEGELYDDIDSLNSINAQINKKSADLSRHLMPAQPYAGVSGVLQSVSGLVTGNTASARAANIGRSSEELDNLKIEAARKQKEIVAKNGELQSLKAGMNDQERKLLDKEWSKLQAERQVRQDELDKVNDVINVRDRRGMDTEAHEAEAGRLTRDIEQIDEKRRENSRAKEQNSQRSRQRVGKAEKPCALACKATSLSVTCSHNRKAKFNPATNKYELHVISASYAGKPGRDGNRYTHKKQATSISVDTIEVAVEGVCNQGLDTVSTMGRLPTLLERRALTDHCPVVSASGASPGQDILLPANPATPLEINAYSPPIDTLISFCSAPTWVDFFRHVVRPDKKATSEYTLTVNGCDGGYEDLSAVIYSSPKYTWDGSVSIGWNQSAEDPVVDNGTSCELVEEQVIVNKWKAEGKISGTIDTKSFELVPFGVDGPLDAFRGTFSQLFTWLERLNKNLELDGEEASETQSSSADGKEKDASGPKIQLPKIVIGGNYENKENPNTHEIDEVSKFYIKMDPLIGVNLKVDILKFLLDSAMNCIAPGSASGARSFQKYVKQILLKVEEKRAKETGDDGNQSAEEKKNYVKAEVELILETSGSIKGELAWEQKEGGQLVALEPQGLSPNANEGAIAIEFKIHGQVKAEFKCTAKDYEVLGGCGFGVMAGGARKAGASELAFKMNAAVEGGGKVVRGRASYNGLTIYYMVYSEFAVERTDTSDKKKVTTTRRKGKASLVSSKKQKEKSGDSSLSTKGYKELWNIIGERSFPLASNDAIRICGF</sequence>
<feature type="region of interest" description="Disordered" evidence="2">
    <location>
        <begin position="183"/>
        <end position="228"/>
    </location>
</feature>
<organism evidence="3 4">
    <name type="scientific">BD1-7 clade bacterium</name>
    <dbReference type="NCBI Taxonomy" id="2029982"/>
    <lineage>
        <taxon>Bacteria</taxon>
        <taxon>Pseudomonadati</taxon>
        <taxon>Pseudomonadota</taxon>
        <taxon>Gammaproteobacteria</taxon>
        <taxon>Cellvibrionales</taxon>
        <taxon>Spongiibacteraceae</taxon>
        <taxon>BD1-7 clade</taxon>
    </lineage>
</organism>
<feature type="region of interest" description="Disordered" evidence="2">
    <location>
        <begin position="761"/>
        <end position="790"/>
    </location>
</feature>
<keyword evidence="4" id="KW-1185">Reference proteome</keyword>
<feature type="compositionally biased region" description="Basic and acidic residues" evidence="2">
    <location>
        <begin position="183"/>
        <end position="217"/>
    </location>
</feature>
<dbReference type="AlphaFoldDB" id="A0A5S9QVS1"/>
<gene>
    <name evidence="3" type="ORF">OPDIPICF_02792</name>
</gene>
<dbReference type="EMBL" id="CACSIO010000045">
    <property type="protein sequence ID" value="CAA0123086.1"/>
    <property type="molecule type" value="Genomic_DNA"/>
</dbReference>
<feature type="region of interest" description="Disordered" evidence="2">
    <location>
        <begin position="502"/>
        <end position="523"/>
    </location>
</feature>
<keyword evidence="1" id="KW-0175">Coiled coil</keyword>
<reference evidence="3 4" key="1">
    <citation type="submission" date="2019-11" db="EMBL/GenBank/DDBJ databases">
        <authorList>
            <person name="Holert J."/>
        </authorList>
    </citation>
    <scope>NUCLEOTIDE SEQUENCE [LARGE SCALE GENOMIC DNA]</scope>
    <source>
        <strain evidence="3">SB11_3</strain>
    </source>
</reference>
<feature type="coiled-coil region" evidence="1">
    <location>
        <begin position="108"/>
        <end position="135"/>
    </location>
</feature>
<feature type="region of interest" description="Disordered" evidence="2">
    <location>
        <begin position="1"/>
        <end position="38"/>
    </location>
</feature>
<evidence type="ECO:0000256" key="2">
    <source>
        <dbReference type="SAM" id="MobiDB-lite"/>
    </source>
</evidence>
<evidence type="ECO:0000313" key="4">
    <source>
        <dbReference type="Proteomes" id="UP000441399"/>
    </source>
</evidence>
<evidence type="ECO:0000256" key="1">
    <source>
        <dbReference type="SAM" id="Coils"/>
    </source>
</evidence>
<accession>A0A5S9QVS1</accession>
<name>A0A5S9QVS1_9GAMM</name>
<protein>
    <submittedName>
        <fullName evidence="3">Uncharacterized protein</fullName>
    </submittedName>
</protein>
<evidence type="ECO:0000313" key="3">
    <source>
        <dbReference type="EMBL" id="CAA0123086.1"/>
    </source>
</evidence>
<proteinExistence type="predicted"/>
<feature type="compositionally biased region" description="Basic and acidic residues" evidence="2">
    <location>
        <begin position="26"/>
        <end position="38"/>
    </location>
</feature>